<evidence type="ECO:0000313" key="7">
    <source>
        <dbReference type="EMBL" id="OXM87126.1"/>
    </source>
</evidence>
<dbReference type="AlphaFoldDB" id="A0A229UUD3"/>
<evidence type="ECO:0000313" key="8">
    <source>
        <dbReference type="Proteomes" id="UP000215509"/>
    </source>
</evidence>
<feature type="signal peptide" evidence="6">
    <location>
        <begin position="1"/>
        <end position="24"/>
    </location>
</feature>
<dbReference type="EMBL" id="NMQW01000008">
    <property type="protein sequence ID" value="OXM87126.1"/>
    <property type="molecule type" value="Genomic_DNA"/>
</dbReference>
<name>A0A229UUD3_9BACL</name>
<evidence type="ECO:0000256" key="6">
    <source>
        <dbReference type="SAM" id="SignalP"/>
    </source>
</evidence>
<keyword evidence="8" id="KW-1185">Reference proteome</keyword>
<evidence type="ECO:0000256" key="2">
    <source>
        <dbReference type="ARBA" id="ARBA00022729"/>
    </source>
</evidence>
<keyword evidence="2 6" id="KW-0732">Signal</keyword>
<proteinExistence type="predicted"/>
<comment type="caution">
    <text evidence="7">The sequence shown here is derived from an EMBL/GenBank/DDBJ whole genome shotgun (WGS) entry which is preliminary data.</text>
</comment>
<dbReference type="PANTHER" id="PTHR43649:SF33">
    <property type="entry name" value="POLYGALACTURONAN_RHAMNOGALACTURONAN-BINDING PROTEIN YTCQ"/>
    <property type="match status" value="1"/>
</dbReference>
<accession>A0A229UUD3</accession>
<evidence type="ECO:0000256" key="5">
    <source>
        <dbReference type="ARBA" id="ARBA00023288"/>
    </source>
</evidence>
<keyword evidence="1" id="KW-1003">Cell membrane</keyword>
<dbReference type="InterPro" id="IPR006059">
    <property type="entry name" value="SBP"/>
</dbReference>
<dbReference type="RefSeq" id="WP_094013873.1">
    <property type="nucleotide sequence ID" value="NZ_NMQW01000008.1"/>
</dbReference>
<evidence type="ECO:0000256" key="3">
    <source>
        <dbReference type="ARBA" id="ARBA00023136"/>
    </source>
</evidence>
<dbReference type="InterPro" id="IPR050490">
    <property type="entry name" value="Bact_solute-bd_prot1"/>
</dbReference>
<evidence type="ECO:0000256" key="1">
    <source>
        <dbReference type="ARBA" id="ARBA00022475"/>
    </source>
</evidence>
<keyword evidence="4" id="KW-0564">Palmitate</keyword>
<keyword evidence="3" id="KW-0472">Membrane</keyword>
<dbReference type="PROSITE" id="PS51257">
    <property type="entry name" value="PROKAR_LIPOPROTEIN"/>
    <property type="match status" value="1"/>
</dbReference>
<evidence type="ECO:0000256" key="4">
    <source>
        <dbReference type="ARBA" id="ARBA00023139"/>
    </source>
</evidence>
<protein>
    <submittedName>
        <fullName evidence="7">ABC transporter substrate-binding protein</fullName>
    </submittedName>
</protein>
<feature type="chain" id="PRO_5038420001" evidence="6">
    <location>
        <begin position="25"/>
        <end position="503"/>
    </location>
</feature>
<gene>
    <name evidence="7" type="ORF">CF651_05585</name>
</gene>
<dbReference type="CDD" id="cd13580">
    <property type="entry name" value="PBP2_AlgQ_like_1"/>
    <property type="match status" value="1"/>
</dbReference>
<dbReference type="OrthoDB" id="2643783at2"/>
<dbReference type="PANTHER" id="PTHR43649">
    <property type="entry name" value="ARABINOSE-BINDING PROTEIN-RELATED"/>
    <property type="match status" value="1"/>
</dbReference>
<dbReference type="Gene3D" id="3.40.190.10">
    <property type="entry name" value="Periplasmic binding protein-like II"/>
    <property type="match status" value="2"/>
</dbReference>
<reference evidence="7 8" key="1">
    <citation type="submission" date="2017-07" db="EMBL/GenBank/DDBJ databases">
        <title>Genome sequencing and assembly of Paenibacillus rigui.</title>
        <authorList>
            <person name="Mayilraj S."/>
        </authorList>
    </citation>
    <scope>NUCLEOTIDE SEQUENCE [LARGE SCALE GENOMIC DNA]</scope>
    <source>
        <strain evidence="7 8">JCM 16352</strain>
    </source>
</reference>
<keyword evidence="5" id="KW-0449">Lipoprotein</keyword>
<organism evidence="7 8">
    <name type="scientific">Paenibacillus rigui</name>
    <dbReference type="NCBI Taxonomy" id="554312"/>
    <lineage>
        <taxon>Bacteria</taxon>
        <taxon>Bacillati</taxon>
        <taxon>Bacillota</taxon>
        <taxon>Bacilli</taxon>
        <taxon>Bacillales</taxon>
        <taxon>Paenibacillaceae</taxon>
        <taxon>Paenibacillus</taxon>
    </lineage>
</organism>
<dbReference type="Proteomes" id="UP000215509">
    <property type="component" value="Unassembled WGS sequence"/>
</dbReference>
<sequence>MKKKQTAMTMSGILLLTTALTACGGDKAADGGSKGPAEDNKPYPITLVVNQVGEIPLKDNDMEKAIKAYTNTDLQIQWIPSSAYDEKVNVMIASGELPSLIKLNYTPTVIGTLKSDQFWEIGPYLKDYKNLNAQNKQFYDNISVNGKIYGVPLFRDLGRAVVHYRKDWLDTLGLQPPKSLDDWYNVIKGISLGDPDKNGKNDTLGFMMDKKYNQDSGSTLTRLSVAQGGPNKWQNDNGTFTPEFMTEPFFQTMKLFKRLYDEKLINQDFAVVDSTEVTKAYESGRAGIQISGGNAQSWMDKLVKVVPNAVVDAAPLEGPNGRRLPGESGNNGFLAIPKASVKTEAELKKVLKFVDQLMDPKMATLLVKGIEGRHWADKGEFTEVLDRDADVKEVKPYRDNLPQRNEYYNIAKPAKQPDLFRKNTSIGKSNEQFIVPNPVLTLDSQTFAERGKELEQMITDAETKFIMGKIDEAGWKAEIEKWRKAGGDKLAQEYKEAYLKTKK</sequence>
<dbReference type="SUPFAM" id="SSF53850">
    <property type="entry name" value="Periplasmic binding protein-like II"/>
    <property type="match status" value="1"/>
</dbReference>
<dbReference type="Pfam" id="PF01547">
    <property type="entry name" value="SBP_bac_1"/>
    <property type="match status" value="1"/>
</dbReference>